<dbReference type="Proteomes" id="UP000033699">
    <property type="component" value="Unassembled WGS sequence"/>
</dbReference>
<keyword evidence="4" id="KW-1185">Reference proteome</keyword>
<protein>
    <submittedName>
        <fullName evidence="3">Uncharacterized protein</fullName>
    </submittedName>
</protein>
<accession>A0A0F2TEQ6</accession>
<name>A0A0F2TEQ6_STRR3</name>
<reference evidence="3 4" key="1">
    <citation type="submission" date="2015-02" db="EMBL/GenBank/DDBJ databases">
        <authorList>
            <person name="Ju K.-S."/>
            <person name="Doroghazi J.R."/>
            <person name="Metcalf W."/>
        </authorList>
    </citation>
    <scope>NUCLEOTIDE SEQUENCE [LARGE SCALE GENOMIC DNA]</scope>
    <source>
        <strain evidence="3 4">ATCC 31215</strain>
    </source>
</reference>
<evidence type="ECO:0000313" key="4">
    <source>
        <dbReference type="Proteomes" id="UP000033699"/>
    </source>
</evidence>
<dbReference type="OrthoDB" id="4241190at2"/>
<proteinExistence type="predicted"/>
<keyword evidence="2" id="KW-0812">Transmembrane</keyword>
<dbReference type="RefSeq" id="WP_045699782.1">
    <property type="nucleotide sequence ID" value="NZ_JZKH01000048.1"/>
</dbReference>
<dbReference type="PATRIC" id="fig|359131.3.peg.5387"/>
<feature type="transmembrane region" description="Helical" evidence="2">
    <location>
        <begin position="180"/>
        <end position="200"/>
    </location>
</feature>
<keyword evidence="2" id="KW-1133">Transmembrane helix</keyword>
<evidence type="ECO:0000313" key="3">
    <source>
        <dbReference type="EMBL" id="KJS60232.1"/>
    </source>
</evidence>
<feature type="transmembrane region" description="Helical" evidence="2">
    <location>
        <begin position="83"/>
        <end position="106"/>
    </location>
</feature>
<sequence length="239" mass="25016">MAIDRMTTPTAVEPAFVRRAALGATGVVLAGALTTASGAWCSPQWKAGWLITGLGVIAGTAVWRRRVRRVPQTERKLRASTVVAFLMAVLVWVGSALFALCLSAWLHGRDLDDTATLKVPALTAECDSTGDRGQKCFYTYVVNGRTYHGTGEHGGSLPVTLRIDPAHPGDLGRADNTYQLLWIAIVLSALVAGSSAWGLADSERGLTRLRSAGAGGQPGSATAPAAGEPRLGPEGVRQG</sequence>
<feature type="transmembrane region" description="Helical" evidence="2">
    <location>
        <begin position="20"/>
        <end position="40"/>
    </location>
</feature>
<dbReference type="EMBL" id="JZKH01000048">
    <property type="protein sequence ID" value="KJS60232.1"/>
    <property type="molecule type" value="Genomic_DNA"/>
</dbReference>
<feature type="transmembrane region" description="Helical" evidence="2">
    <location>
        <begin position="46"/>
        <end position="63"/>
    </location>
</feature>
<organism evidence="3 4">
    <name type="scientific">Streptomyces rubellomurinus (strain ATCC 31215)</name>
    <dbReference type="NCBI Taxonomy" id="359131"/>
    <lineage>
        <taxon>Bacteria</taxon>
        <taxon>Bacillati</taxon>
        <taxon>Actinomycetota</taxon>
        <taxon>Actinomycetes</taxon>
        <taxon>Kitasatosporales</taxon>
        <taxon>Streptomycetaceae</taxon>
        <taxon>Streptomyces</taxon>
    </lineage>
</organism>
<dbReference type="AlphaFoldDB" id="A0A0F2TEQ6"/>
<evidence type="ECO:0000256" key="2">
    <source>
        <dbReference type="SAM" id="Phobius"/>
    </source>
</evidence>
<gene>
    <name evidence="3" type="ORF">VM95_22555</name>
</gene>
<keyword evidence="2" id="KW-0472">Membrane</keyword>
<feature type="region of interest" description="Disordered" evidence="1">
    <location>
        <begin position="210"/>
        <end position="239"/>
    </location>
</feature>
<comment type="caution">
    <text evidence="3">The sequence shown here is derived from an EMBL/GenBank/DDBJ whole genome shotgun (WGS) entry which is preliminary data.</text>
</comment>
<evidence type="ECO:0000256" key="1">
    <source>
        <dbReference type="SAM" id="MobiDB-lite"/>
    </source>
</evidence>